<dbReference type="InterPro" id="IPR003135">
    <property type="entry name" value="ATP-grasp_carboxylate-amine"/>
</dbReference>
<evidence type="ECO:0000256" key="3">
    <source>
        <dbReference type="ARBA" id="ARBA00022741"/>
    </source>
</evidence>
<comment type="cofactor">
    <cofactor evidence="1">
        <name>Mn(2+)</name>
        <dbReference type="ChEBI" id="CHEBI:29035"/>
    </cofactor>
</comment>
<comment type="pathway">
    <text evidence="7">Purine metabolism.</text>
</comment>
<evidence type="ECO:0000256" key="8">
    <source>
        <dbReference type="PROSITE-ProRule" id="PRU00409"/>
    </source>
</evidence>
<dbReference type="Gene3D" id="3.40.50.20">
    <property type="match status" value="1"/>
</dbReference>
<dbReference type="Pfam" id="PF22660">
    <property type="entry name" value="RS_preATP-grasp-like"/>
    <property type="match status" value="1"/>
</dbReference>
<dbReference type="EMBL" id="WJQS01000006">
    <property type="protein sequence ID" value="MRI85745.1"/>
    <property type="molecule type" value="Genomic_DNA"/>
</dbReference>
<gene>
    <name evidence="10" type="ORF">GIY09_07685</name>
</gene>
<dbReference type="GO" id="GO:0006164">
    <property type="term" value="P:purine nucleotide biosynthetic process"/>
    <property type="evidence" value="ECO:0007669"/>
    <property type="project" value="UniProtKB-KW"/>
</dbReference>
<dbReference type="SUPFAM" id="SSF52440">
    <property type="entry name" value="PreATP-grasp domain"/>
    <property type="match status" value="1"/>
</dbReference>
<evidence type="ECO:0000259" key="9">
    <source>
        <dbReference type="PROSITE" id="PS50975"/>
    </source>
</evidence>
<comment type="cofactor">
    <cofactor evidence="2">
        <name>Mg(2+)</name>
        <dbReference type="ChEBI" id="CHEBI:18420"/>
    </cofactor>
</comment>
<dbReference type="InterPro" id="IPR054350">
    <property type="entry name" value="PurT/PurK_preATP-grasp"/>
</dbReference>
<evidence type="ECO:0000256" key="2">
    <source>
        <dbReference type="ARBA" id="ARBA00001946"/>
    </source>
</evidence>
<evidence type="ECO:0000256" key="5">
    <source>
        <dbReference type="ARBA" id="ARBA00022840"/>
    </source>
</evidence>
<dbReference type="Proteomes" id="UP000430975">
    <property type="component" value="Unassembled WGS sequence"/>
</dbReference>
<evidence type="ECO:0000313" key="11">
    <source>
        <dbReference type="Proteomes" id="UP000430975"/>
    </source>
</evidence>
<dbReference type="Gene3D" id="3.30.1490.20">
    <property type="entry name" value="ATP-grasp fold, A domain"/>
    <property type="match status" value="1"/>
</dbReference>
<dbReference type="Pfam" id="PF02222">
    <property type="entry name" value="ATP-grasp"/>
    <property type="match status" value="1"/>
</dbReference>
<keyword evidence="5 8" id="KW-0067">ATP-binding</keyword>
<comment type="caution">
    <text evidence="10">The sequence shown here is derived from an EMBL/GenBank/DDBJ whole genome shotgun (WGS) entry which is preliminary data.</text>
</comment>
<keyword evidence="11" id="KW-1185">Reference proteome</keyword>
<dbReference type="RefSeq" id="WP_153863632.1">
    <property type="nucleotide sequence ID" value="NZ_WJQS01000006.1"/>
</dbReference>
<evidence type="ECO:0000256" key="1">
    <source>
        <dbReference type="ARBA" id="ARBA00001936"/>
    </source>
</evidence>
<keyword evidence="4" id="KW-0658">Purine biosynthesis</keyword>
<feature type="domain" description="ATP-grasp" evidence="9">
    <location>
        <begin position="111"/>
        <end position="299"/>
    </location>
</feature>
<organism evidence="10 11">
    <name type="scientific">Fundicoccus ignavus</name>
    <dbReference type="NCBI Taxonomy" id="2664442"/>
    <lineage>
        <taxon>Bacteria</taxon>
        <taxon>Bacillati</taxon>
        <taxon>Bacillota</taxon>
        <taxon>Bacilli</taxon>
        <taxon>Lactobacillales</taxon>
        <taxon>Aerococcaceae</taxon>
        <taxon>Fundicoccus</taxon>
    </lineage>
</organism>
<keyword evidence="3 8" id="KW-0547">Nucleotide-binding</keyword>
<evidence type="ECO:0000256" key="7">
    <source>
        <dbReference type="ARBA" id="ARBA00025704"/>
    </source>
</evidence>
<dbReference type="GO" id="GO:0005829">
    <property type="term" value="C:cytosol"/>
    <property type="evidence" value="ECO:0007669"/>
    <property type="project" value="TreeGrafter"/>
</dbReference>
<dbReference type="PANTHER" id="PTHR11609">
    <property type="entry name" value="PURINE BIOSYNTHESIS PROTEIN 6/7, PUR6/7"/>
    <property type="match status" value="1"/>
</dbReference>
<name>A0A6I2GQN0_9LACT</name>
<dbReference type="PANTHER" id="PTHR11609:SF5">
    <property type="entry name" value="PHOSPHORIBOSYLAMINOIMIDAZOLE CARBOXYLASE"/>
    <property type="match status" value="1"/>
</dbReference>
<evidence type="ECO:0000313" key="10">
    <source>
        <dbReference type="EMBL" id="MRI85745.1"/>
    </source>
</evidence>
<dbReference type="Gene3D" id="3.30.470.20">
    <property type="entry name" value="ATP-grasp fold, B domain"/>
    <property type="match status" value="1"/>
</dbReference>
<proteinExistence type="predicted"/>
<dbReference type="PROSITE" id="PS50975">
    <property type="entry name" value="ATP_GRASP"/>
    <property type="match status" value="1"/>
</dbReference>
<dbReference type="AlphaFoldDB" id="A0A6I2GQN0"/>
<dbReference type="GO" id="GO:0005524">
    <property type="term" value="F:ATP binding"/>
    <property type="evidence" value="ECO:0007669"/>
    <property type="project" value="UniProtKB-UniRule"/>
</dbReference>
<dbReference type="GO" id="GO:0046872">
    <property type="term" value="F:metal ion binding"/>
    <property type="evidence" value="ECO:0007669"/>
    <property type="project" value="InterPro"/>
</dbReference>
<dbReference type="InterPro" id="IPR011761">
    <property type="entry name" value="ATP-grasp"/>
</dbReference>
<protein>
    <submittedName>
        <fullName evidence="10">ATP-grasp domain-containing protein</fullName>
    </submittedName>
</protein>
<reference evidence="10 11" key="1">
    <citation type="submission" date="2019-11" db="EMBL/GenBank/DDBJ databases">
        <title>Characterisation of Fundicoccus ignavus gen. nov. sp. nov., a novel genus of the family Aerococcaceae isolated from bulk tank milk.</title>
        <authorList>
            <person name="Siebert A."/>
            <person name="Huptas C."/>
            <person name="Wenning M."/>
            <person name="Scherer S."/>
            <person name="Doll E.V."/>
        </authorList>
    </citation>
    <scope>NUCLEOTIDE SEQUENCE [LARGE SCALE GENOMIC DNA]</scope>
    <source>
        <strain evidence="10 11">WS4759</strain>
    </source>
</reference>
<evidence type="ECO:0000256" key="4">
    <source>
        <dbReference type="ARBA" id="ARBA00022755"/>
    </source>
</evidence>
<dbReference type="SUPFAM" id="SSF56059">
    <property type="entry name" value="Glutathione synthetase ATP-binding domain-like"/>
    <property type="match status" value="1"/>
</dbReference>
<keyword evidence="6" id="KW-0464">Manganese</keyword>
<sequence length="378" mass="41574">MPEKHYPGETVGIIGSSIASALLAQAAGKLGYRVASLVLTDNNPVRQFASWQTVTTSYNEQALRHFAERVDVVMSETGLLSNRDFQVLAELTDLTLSDDLIAITTDRLIEKAYIDSAKCLVTPFSMITDLADVKEAVEYIGFPCVLKSTQRHLPDSHNHVVLYSEEDYPTAEKKIFNGTCILEAWIPTEKKATLTVVRNERGELLIYPVFEMIQKGDQLGTQVRYPAMLDEMVELEINRLGQLLAESLDLIGSLTIEFFITSAGVVYINEASIGLSEEAIFTIGSMSLSHFEASVRALVGLPLPNLLPVSAAAIAIPVSQLEIEAVKTQYMLRTDWGFALFNPVGNETGDIIGQVIVTGDSLANCERQIELTELLKQT</sequence>
<dbReference type="InterPro" id="IPR013815">
    <property type="entry name" value="ATP_grasp_subdomain_1"/>
</dbReference>
<dbReference type="InterPro" id="IPR016185">
    <property type="entry name" value="PreATP-grasp_dom_sf"/>
</dbReference>
<accession>A0A6I2GQN0</accession>
<evidence type="ECO:0000256" key="6">
    <source>
        <dbReference type="ARBA" id="ARBA00023211"/>
    </source>
</evidence>